<evidence type="ECO:0000256" key="1">
    <source>
        <dbReference type="SAM" id="MobiDB-lite"/>
    </source>
</evidence>
<dbReference type="RefSeq" id="WP_075078239.1">
    <property type="nucleotide sequence ID" value="NZ_BDCO01000002.1"/>
</dbReference>
<dbReference type="Proteomes" id="UP000076023">
    <property type="component" value="Unassembled WGS sequence"/>
</dbReference>
<sequence>MKRLFPSRHSLAATVLALTSATALAGYQEDFSTVDEGTLLKDVPGWAVHYPADATGEGAVCMLNAGYNGRGVRFSSKESFKITLPPEKIVSILEGHPSVKFKIRLIDDAYAAAQVVVGQSDGVNGFSVRFQGGNSQDSRDNTVRISTEGTNWGNGESKTLTEANWKPEVWYEVIISDIVPGASLRGTETKAKLSIREADNPGEFLVKDQEIGAVGTSGKFEFIDAIAIGNSGVRRAFDIDDITVSGEK</sequence>
<feature type="compositionally biased region" description="Polar residues" evidence="1">
    <location>
        <begin position="143"/>
        <end position="156"/>
    </location>
</feature>
<dbReference type="AlphaFoldDB" id="A0A146G4Q2"/>
<dbReference type="EMBL" id="BDCO01000002">
    <property type="protein sequence ID" value="GAT32402.1"/>
    <property type="molecule type" value="Genomic_DNA"/>
</dbReference>
<evidence type="ECO:0008006" key="5">
    <source>
        <dbReference type="Google" id="ProtNLM"/>
    </source>
</evidence>
<evidence type="ECO:0000313" key="4">
    <source>
        <dbReference type="Proteomes" id="UP000076023"/>
    </source>
</evidence>
<gene>
    <name evidence="3" type="ORF">TSACC_2800</name>
</gene>
<keyword evidence="2" id="KW-0732">Signal</keyword>
<evidence type="ECO:0000256" key="2">
    <source>
        <dbReference type="SAM" id="SignalP"/>
    </source>
</evidence>
<accession>A0A146G4Q2</accession>
<feature type="signal peptide" evidence="2">
    <location>
        <begin position="1"/>
        <end position="25"/>
    </location>
</feature>
<feature type="chain" id="PRO_5007524514" description="3-keto-disaccharide hydrolase domain-containing protein" evidence="2">
    <location>
        <begin position="26"/>
        <end position="248"/>
    </location>
</feature>
<organism evidence="3 4">
    <name type="scientific">Terrimicrobium sacchariphilum</name>
    <dbReference type="NCBI Taxonomy" id="690879"/>
    <lineage>
        <taxon>Bacteria</taxon>
        <taxon>Pseudomonadati</taxon>
        <taxon>Verrucomicrobiota</taxon>
        <taxon>Terrimicrobiia</taxon>
        <taxon>Terrimicrobiales</taxon>
        <taxon>Terrimicrobiaceae</taxon>
        <taxon>Terrimicrobium</taxon>
    </lineage>
</organism>
<dbReference type="OrthoDB" id="9995036at2"/>
<protein>
    <recommendedName>
        <fullName evidence="5">3-keto-disaccharide hydrolase domain-containing protein</fullName>
    </recommendedName>
</protein>
<dbReference type="STRING" id="690879.TSACC_2800"/>
<evidence type="ECO:0000313" key="3">
    <source>
        <dbReference type="EMBL" id="GAT32402.1"/>
    </source>
</evidence>
<comment type="caution">
    <text evidence="3">The sequence shown here is derived from an EMBL/GenBank/DDBJ whole genome shotgun (WGS) entry which is preliminary data.</text>
</comment>
<keyword evidence="4" id="KW-1185">Reference proteome</keyword>
<feature type="region of interest" description="Disordered" evidence="1">
    <location>
        <begin position="134"/>
        <end position="156"/>
    </location>
</feature>
<name>A0A146G4Q2_TERSA</name>
<proteinExistence type="predicted"/>
<reference evidence="4" key="1">
    <citation type="journal article" date="2017" name="Genome Announc.">
        <title>Draft Genome Sequence of Terrimicrobium sacchariphilum NM-5T, a Facultative Anaerobic Soil Bacterium of the Class Spartobacteria.</title>
        <authorList>
            <person name="Qiu Y.L."/>
            <person name="Tourlousse D.M."/>
            <person name="Matsuura N."/>
            <person name="Ohashi A."/>
            <person name="Sekiguchi Y."/>
        </authorList>
    </citation>
    <scope>NUCLEOTIDE SEQUENCE [LARGE SCALE GENOMIC DNA]</scope>
    <source>
        <strain evidence="4">NM-5</strain>
    </source>
</reference>
<dbReference type="InParanoid" id="A0A146G4Q2"/>